<sequence length="225" mass="25646">MNRNTTILLFTIFHFFFSCGNDPKQQPKKEVVYPVNKLKPVSEKIIKKASLDTVAVSKEIKKKASAGKNSFAVKEEIDTKPQIENEHTLTENILDTKNEANKSLMTFVNLRKILSQSKIGQTVTQKQLTQNFQIPEEAVKLVKSITKIAEDEIAVKWHSTWFVEKVSDAKFRDGLMKIRFKANKLYTSGNAIGIKYDKKIYTDLIIIGRSAYIPTVKGYSWQIGK</sequence>
<dbReference type="OrthoDB" id="1346014at2"/>
<reference evidence="1 2" key="1">
    <citation type="submission" date="2016-10" db="EMBL/GenBank/DDBJ databases">
        <title>Draft Genome Sequence of Rhizobacteria Flavobacterium johnsoniae CI04.</title>
        <authorList>
            <person name="Bravo J.I."/>
            <person name="Lozano G.L."/>
            <person name="Handelsman J."/>
        </authorList>
    </citation>
    <scope>NUCLEOTIDE SEQUENCE [LARGE SCALE GENOMIC DNA]</scope>
    <source>
        <strain evidence="1 2">CI04</strain>
    </source>
</reference>
<dbReference type="EMBL" id="MLFK01000005">
    <property type="protein sequence ID" value="OIV42991.1"/>
    <property type="molecule type" value="Genomic_DNA"/>
</dbReference>
<comment type="caution">
    <text evidence="1">The sequence shown here is derived from an EMBL/GenBank/DDBJ whole genome shotgun (WGS) entry which is preliminary data.</text>
</comment>
<dbReference type="PROSITE" id="PS51257">
    <property type="entry name" value="PROKAR_LIPOPROTEIN"/>
    <property type="match status" value="1"/>
</dbReference>
<organism evidence="1 2">
    <name type="scientific">Flavobacterium johnsoniae</name>
    <name type="common">Cytophaga johnsonae</name>
    <dbReference type="NCBI Taxonomy" id="986"/>
    <lineage>
        <taxon>Bacteria</taxon>
        <taxon>Pseudomonadati</taxon>
        <taxon>Bacteroidota</taxon>
        <taxon>Flavobacteriia</taxon>
        <taxon>Flavobacteriales</taxon>
        <taxon>Flavobacteriaceae</taxon>
        <taxon>Flavobacterium</taxon>
    </lineage>
</organism>
<dbReference type="Proteomes" id="UP000182826">
    <property type="component" value="Unassembled WGS sequence"/>
</dbReference>
<dbReference type="RefSeq" id="WP_071636265.1">
    <property type="nucleotide sequence ID" value="NZ_MLFK01000005.1"/>
</dbReference>
<evidence type="ECO:0008006" key="3">
    <source>
        <dbReference type="Google" id="ProtNLM"/>
    </source>
</evidence>
<name>A0A1J7BWE6_FLAJO</name>
<dbReference type="AlphaFoldDB" id="A0A1J7BWE6"/>
<protein>
    <recommendedName>
        <fullName evidence="3">Lipoprotein</fullName>
    </recommendedName>
</protein>
<proteinExistence type="predicted"/>
<keyword evidence="2" id="KW-1185">Reference proteome</keyword>
<accession>A0A1J7BWE6</accession>
<evidence type="ECO:0000313" key="2">
    <source>
        <dbReference type="Proteomes" id="UP000182826"/>
    </source>
</evidence>
<gene>
    <name evidence="1" type="ORF">BKM63_09020</name>
</gene>
<evidence type="ECO:0000313" key="1">
    <source>
        <dbReference type="EMBL" id="OIV42991.1"/>
    </source>
</evidence>